<organism evidence="1 2">
    <name type="scientific">Lentinula lateritia</name>
    <dbReference type="NCBI Taxonomy" id="40482"/>
    <lineage>
        <taxon>Eukaryota</taxon>
        <taxon>Fungi</taxon>
        <taxon>Dikarya</taxon>
        <taxon>Basidiomycota</taxon>
        <taxon>Agaricomycotina</taxon>
        <taxon>Agaricomycetes</taxon>
        <taxon>Agaricomycetidae</taxon>
        <taxon>Agaricales</taxon>
        <taxon>Marasmiineae</taxon>
        <taxon>Omphalotaceae</taxon>
        <taxon>Lentinula</taxon>
    </lineage>
</organism>
<dbReference type="AlphaFoldDB" id="A0A9W9E0L5"/>
<protein>
    <submittedName>
        <fullName evidence="1">Uncharacterized protein</fullName>
    </submittedName>
</protein>
<name>A0A9W9E0L5_9AGAR</name>
<dbReference type="InterPro" id="IPR032675">
    <property type="entry name" value="LRR_dom_sf"/>
</dbReference>
<reference evidence="1" key="2">
    <citation type="journal article" date="2023" name="Proc. Natl. Acad. Sci. U.S.A.">
        <title>A global phylogenomic analysis of the shiitake genus Lentinula.</title>
        <authorList>
            <person name="Sierra-Patev S."/>
            <person name="Min B."/>
            <person name="Naranjo-Ortiz M."/>
            <person name="Looney B."/>
            <person name="Konkel Z."/>
            <person name="Slot J.C."/>
            <person name="Sakamoto Y."/>
            <person name="Steenwyk J.L."/>
            <person name="Rokas A."/>
            <person name="Carro J."/>
            <person name="Camarero S."/>
            <person name="Ferreira P."/>
            <person name="Molpeceres G."/>
            <person name="Ruiz-Duenas F.J."/>
            <person name="Serrano A."/>
            <person name="Henrissat B."/>
            <person name="Drula E."/>
            <person name="Hughes K.W."/>
            <person name="Mata J.L."/>
            <person name="Ishikawa N.K."/>
            <person name="Vargas-Isla R."/>
            <person name="Ushijima S."/>
            <person name="Smith C.A."/>
            <person name="Donoghue J."/>
            <person name="Ahrendt S."/>
            <person name="Andreopoulos W."/>
            <person name="He G."/>
            <person name="LaButti K."/>
            <person name="Lipzen A."/>
            <person name="Ng V."/>
            <person name="Riley R."/>
            <person name="Sandor L."/>
            <person name="Barry K."/>
            <person name="Martinez A.T."/>
            <person name="Xiao Y."/>
            <person name="Gibbons J.G."/>
            <person name="Terashima K."/>
            <person name="Grigoriev I.V."/>
            <person name="Hibbett D."/>
        </authorList>
    </citation>
    <scope>NUCLEOTIDE SEQUENCE</scope>
    <source>
        <strain evidence="1">Sp2 HRB7682 ss15</strain>
    </source>
</reference>
<reference evidence="1" key="1">
    <citation type="submission" date="2022-08" db="EMBL/GenBank/DDBJ databases">
        <authorList>
            <consortium name="DOE Joint Genome Institute"/>
            <person name="Min B."/>
            <person name="Riley R."/>
            <person name="Sierra-Patev S."/>
            <person name="Naranjo-Ortiz M."/>
            <person name="Looney B."/>
            <person name="Konkel Z."/>
            <person name="Slot J.C."/>
            <person name="Sakamoto Y."/>
            <person name="Steenwyk J.L."/>
            <person name="Rokas A."/>
            <person name="Carro J."/>
            <person name="Camarero S."/>
            <person name="Ferreira P."/>
            <person name="Molpeceres G."/>
            <person name="Ruiz-Duenas F.J."/>
            <person name="Serrano A."/>
            <person name="Henrissat B."/>
            <person name="Drula E."/>
            <person name="Hughes K.W."/>
            <person name="Mata J.L."/>
            <person name="Ishikawa N.K."/>
            <person name="Vargas-Isla R."/>
            <person name="Ushijima S."/>
            <person name="Smith C.A."/>
            <person name="Ahrendt S."/>
            <person name="Andreopoulos W."/>
            <person name="He G."/>
            <person name="Labutti K."/>
            <person name="Lipzen A."/>
            <person name="Ng V."/>
            <person name="Sandor L."/>
            <person name="Barry K."/>
            <person name="Martinez A.T."/>
            <person name="Xiao Y."/>
            <person name="Gibbons J.G."/>
            <person name="Terashima K."/>
            <person name="Hibbett D.S."/>
            <person name="Grigoriev I.V."/>
        </authorList>
    </citation>
    <scope>NUCLEOTIDE SEQUENCE</scope>
    <source>
        <strain evidence="1">Sp2 HRB7682 ss15</strain>
    </source>
</reference>
<comment type="caution">
    <text evidence="1">The sequence shown here is derived from an EMBL/GenBank/DDBJ whole genome shotgun (WGS) entry which is preliminary data.</text>
</comment>
<gene>
    <name evidence="1" type="ORF">C8J55DRAFT_554487</name>
</gene>
<sequence length="463" mass="52192">MASHYRAAPPFELLSRITSFTTGDKRTAHTLPLVSRGFYSASIENLYFTVNGNALTTLAQNGSIFSDCKHPAACVQEVLIEGKFDPDVVSKHFAMGLKNIVELASKQRPLRSFKFSSPCLALPLAFETVSTDDFPGFISVSLRAGCRAREETHWFNIIVSLIHTTFATTYILLQNKFCTVNTIKFELDFSGIEGTVTFNMLANIFQLLHSNAPHLQSIKFNLSAPHVEGEHGSLQDALNDNSLTFAHLNEFTIEDAPLSIDHFLRRHPTVTTLMFMPGWQIYNDPTALSSNDVVPHLHSFTGTGNIVAAACNSHRPLSFLFIRDHRPAPTEMAVLLEGMRHTPTLQVLKLMLNWESGYDVQELRSLVTACHQLTSLECCVQFTGENERLIQDIYRATVLKAPHLTYLCMHIGEDVQEYANVMKYHRAAIESVHKTRVERHRLVVEIYARYYGKQRLLSMECDV</sequence>
<evidence type="ECO:0000313" key="2">
    <source>
        <dbReference type="Proteomes" id="UP001150238"/>
    </source>
</evidence>
<accession>A0A9W9E0L5</accession>
<proteinExistence type="predicted"/>
<dbReference type="EMBL" id="JANVFS010000002">
    <property type="protein sequence ID" value="KAJ4494874.1"/>
    <property type="molecule type" value="Genomic_DNA"/>
</dbReference>
<dbReference type="Proteomes" id="UP001150238">
    <property type="component" value="Unassembled WGS sequence"/>
</dbReference>
<evidence type="ECO:0000313" key="1">
    <source>
        <dbReference type="EMBL" id="KAJ4494874.1"/>
    </source>
</evidence>
<dbReference type="Gene3D" id="3.80.10.10">
    <property type="entry name" value="Ribonuclease Inhibitor"/>
    <property type="match status" value="1"/>
</dbReference>